<dbReference type="Proteomes" id="UP001152622">
    <property type="component" value="Chromosome 4"/>
</dbReference>
<dbReference type="InterPro" id="IPR052648">
    <property type="entry name" value="Ser-tRNA(Sec)_kinase"/>
</dbReference>
<feature type="region of interest" description="Disordered" evidence="3">
    <location>
        <begin position="137"/>
        <end position="156"/>
    </location>
</feature>
<protein>
    <recommendedName>
        <fullName evidence="7">L-seryl-tRNA(Sec) kinase</fullName>
    </recommendedName>
</protein>
<feature type="region of interest" description="Disordered" evidence="3">
    <location>
        <begin position="80"/>
        <end position="122"/>
    </location>
</feature>
<accession>A0A9Q1FTT9</accession>
<dbReference type="SUPFAM" id="SSF52540">
    <property type="entry name" value="P-loop containing nucleoside triphosphate hydrolases"/>
    <property type="match status" value="1"/>
</dbReference>
<dbReference type="AlphaFoldDB" id="A0A9Q1FTT9"/>
<evidence type="ECO:0000256" key="3">
    <source>
        <dbReference type="SAM" id="MobiDB-lite"/>
    </source>
</evidence>
<dbReference type="OrthoDB" id="9972657at2759"/>
<gene>
    <name evidence="5" type="ORF">SKAU_G00143930</name>
</gene>
<dbReference type="InterPro" id="IPR027417">
    <property type="entry name" value="P-loop_NTPase"/>
</dbReference>
<feature type="transmembrane region" description="Helical" evidence="4">
    <location>
        <begin position="47"/>
        <end position="69"/>
    </location>
</feature>
<dbReference type="PANTHER" id="PTHR20873">
    <property type="entry name" value="L-SERYL-TRNA(SEC) KINASE"/>
    <property type="match status" value="1"/>
</dbReference>
<name>A0A9Q1FTT9_SYNKA</name>
<keyword evidence="2" id="KW-0067">ATP-binding</keyword>
<dbReference type="GO" id="GO:0000049">
    <property type="term" value="F:tRNA binding"/>
    <property type="evidence" value="ECO:0007669"/>
    <property type="project" value="TreeGrafter"/>
</dbReference>
<keyword evidence="1" id="KW-0547">Nucleotide-binding</keyword>
<reference evidence="5" key="1">
    <citation type="journal article" date="2023" name="Science">
        <title>Genome structures resolve the early diversification of teleost fishes.</title>
        <authorList>
            <person name="Parey E."/>
            <person name="Louis A."/>
            <person name="Montfort J."/>
            <person name="Bouchez O."/>
            <person name="Roques C."/>
            <person name="Iampietro C."/>
            <person name="Lluch J."/>
            <person name="Castinel A."/>
            <person name="Donnadieu C."/>
            <person name="Desvignes T."/>
            <person name="Floi Bucao C."/>
            <person name="Jouanno E."/>
            <person name="Wen M."/>
            <person name="Mejri S."/>
            <person name="Dirks R."/>
            <person name="Jansen H."/>
            <person name="Henkel C."/>
            <person name="Chen W.J."/>
            <person name="Zahm M."/>
            <person name="Cabau C."/>
            <person name="Klopp C."/>
            <person name="Thompson A.W."/>
            <person name="Robinson-Rechavi M."/>
            <person name="Braasch I."/>
            <person name="Lecointre G."/>
            <person name="Bobe J."/>
            <person name="Postlethwait J.H."/>
            <person name="Berthelot C."/>
            <person name="Roest Crollius H."/>
            <person name="Guiguen Y."/>
        </authorList>
    </citation>
    <scope>NUCLEOTIDE SEQUENCE</scope>
    <source>
        <strain evidence="5">WJC10195</strain>
    </source>
</reference>
<dbReference type="InterPro" id="IPR013641">
    <property type="entry name" value="KTI12/PSTK"/>
</dbReference>
<dbReference type="EMBL" id="JAINUF010000004">
    <property type="protein sequence ID" value="KAJ8365562.1"/>
    <property type="molecule type" value="Genomic_DNA"/>
</dbReference>
<evidence type="ECO:0000256" key="4">
    <source>
        <dbReference type="SAM" id="Phobius"/>
    </source>
</evidence>
<dbReference type="GO" id="GO:0016301">
    <property type="term" value="F:kinase activity"/>
    <property type="evidence" value="ECO:0007669"/>
    <property type="project" value="TreeGrafter"/>
</dbReference>
<dbReference type="GO" id="GO:0005524">
    <property type="term" value="F:ATP binding"/>
    <property type="evidence" value="ECO:0007669"/>
    <property type="project" value="UniProtKB-KW"/>
</dbReference>
<evidence type="ECO:0000256" key="1">
    <source>
        <dbReference type="ARBA" id="ARBA00022741"/>
    </source>
</evidence>
<keyword evidence="4" id="KW-0472">Membrane</keyword>
<keyword evidence="6" id="KW-1185">Reference proteome</keyword>
<feature type="compositionally biased region" description="Low complexity" evidence="3">
    <location>
        <begin position="93"/>
        <end position="112"/>
    </location>
</feature>
<sequence>MAVGCAMTRHIVTVLTAGLHPPVTKQAEGGSVDSGPAQIDHSLRDGLLIFFLLVVPILILIVIALLFMFKKEWMNKLCRRRNKPRNQSDGNGQTRATPATQPQSPPATFQTPHAYPEGSSGFPPNYEDLYQGNAQYGTSGIQNPVPRQGPAAGKSTLAQTLPSYTRKKGWRICILSYDEIIPEEAYVLRKGENDAFMDTQSSWKLYRQEVLQCLDAFLQSENAPMRATCSNRDTWARFARTLRDQLKASDDSLPQVSHVKSEPLIVLLDDNFYYPSMRYEVYQLARKYSLGFCQLYLQCPLNSCLTRNRIRSCPVPDEVIVEMAKRIEPPNPVKNPWEQNSLALTSTISFSQQDIDLLIQLLGAALENPLTPIQDNTEQKEADQLCCASSIVHQADQACRRLVSQAMKDAKECKWPTSTMKSLAADLNQLKMKFLEDLRNQALQGYPMFPGETINVELVVSRAVAVFEQDKDDVVRKHAIEPVKPL</sequence>
<keyword evidence="4" id="KW-1133">Transmembrane helix</keyword>
<dbReference type="PANTHER" id="PTHR20873:SF0">
    <property type="entry name" value="L-SERYL-TRNA(SEC) KINASE"/>
    <property type="match status" value="1"/>
</dbReference>
<evidence type="ECO:0000313" key="5">
    <source>
        <dbReference type="EMBL" id="KAJ8365562.1"/>
    </source>
</evidence>
<keyword evidence="4" id="KW-0812">Transmembrane</keyword>
<evidence type="ECO:0000256" key="2">
    <source>
        <dbReference type="ARBA" id="ARBA00022840"/>
    </source>
</evidence>
<dbReference type="Pfam" id="PF08433">
    <property type="entry name" value="KTI12"/>
    <property type="match status" value="1"/>
</dbReference>
<evidence type="ECO:0008006" key="7">
    <source>
        <dbReference type="Google" id="ProtNLM"/>
    </source>
</evidence>
<proteinExistence type="predicted"/>
<evidence type="ECO:0000313" key="6">
    <source>
        <dbReference type="Proteomes" id="UP001152622"/>
    </source>
</evidence>
<organism evidence="5 6">
    <name type="scientific">Synaphobranchus kaupii</name>
    <name type="common">Kaup's arrowtooth eel</name>
    <dbReference type="NCBI Taxonomy" id="118154"/>
    <lineage>
        <taxon>Eukaryota</taxon>
        <taxon>Metazoa</taxon>
        <taxon>Chordata</taxon>
        <taxon>Craniata</taxon>
        <taxon>Vertebrata</taxon>
        <taxon>Euteleostomi</taxon>
        <taxon>Actinopterygii</taxon>
        <taxon>Neopterygii</taxon>
        <taxon>Teleostei</taxon>
        <taxon>Anguilliformes</taxon>
        <taxon>Synaphobranchidae</taxon>
        <taxon>Synaphobranchus</taxon>
    </lineage>
</organism>
<dbReference type="Gene3D" id="3.40.50.300">
    <property type="entry name" value="P-loop containing nucleotide triphosphate hydrolases"/>
    <property type="match status" value="1"/>
</dbReference>
<comment type="caution">
    <text evidence="5">The sequence shown here is derived from an EMBL/GenBank/DDBJ whole genome shotgun (WGS) entry which is preliminary data.</text>
</comment>